<proteinExistence type="predicted"/>
<dbReference type="InterPro" id="IPR029016">
    <property type="entry name" value="GAF-like_dom_sf"/>
</dbReference>
<dbReference type="Gene3D" id="3.30.450.40">
    <property type="match status" value="1"/>
</dbReference>
<dbReference type="Gene3D" id="1.10.10.10">
    <property type="entry name" value="Winged helix-like DNA-binding domain superfamily/Winged helix DNA-binding domain"/>
    <property type="match status" value="1"/>
</dbReference>
<name>A0ABR6M7C9_MICEC</name>
<evidence type="ECO:0000259" key="6">
    <source>
        <dbReference type="PROSITE" id="PS50921"/>
    </source>
</evidence>
<dbReference type="SUPFAM" id="SSF52172">
    <property type="entry name" value="CheY-like"/>
    <property type="match status" value="1"/>
</dbReference>
<evidence type="ECO:0000313" key="7">
    <source>
        <dbReference type="EMBL" id="MBB5111302.1"/>
    </source>
</evidence>
<reference evidence="7 8" key="1">
    <citation type="submission" date="2020-08" db="EMBL/GenBank/DDBJ databases">
        <title>Sequencing the genomes of 1000 actinobacteria strains.</title>
        <authorList>
            <person name="Klenk H.-P."/>
        </authorList>
    </citation>
    <scope>NUCLEOTIDE SEQUENCE [LARGE SCALE GENOMIC DNA]</scope>
    <source>
        <strain evidence="7 8">DSM 43036</strain>
    </source>
</reference>
<protein>
    <submittedName>
        <fullName evidence="7">Transcriptional regulator with GAF, ATPase, and Fis domain</fullName>
    </submittedName>
</protein>
<evidence type="ECO:0000256" key="1">
    <source>
        <dbReference type="ARBA" id="ARBA00022679"/>
    </source>
</evidence>
<evidence type="ECO:0000256" key="4">
    <source>
        <dbReference type="ARBA" id="ARBA00023163"/>
    </source>
</evidence>
<dbReference type="InterPro" id="IPR005561">
    <property type="entry name" value="ANTAR"/>
</dbReference>
<dbReference type="InterPro" id="IPR036388">
    <property type="entry name" value="WH-like_DNA-bd_sf"/>
</dbReference>
<comment type="caution">
    <text evidence="7">The sequence shown here is derived from an EMBL/GenBank/DDBJ whole genome shotgun (WGS) entry which is preliminary data.</text>
</comment>
<feature type="region of interest" description="Disordered" evidence="5">
    <location>
        <begin position="26"/>
        <end position="47"/>
    </location>
</feature>
<dbReference type="SUPFAM" id="SSF55781">
    <property type="entry name" value="GAF domain-like"/>
    <property type="match status" value="1"/>
</dbReference>
<dbReference type="Proteomes" id="UP000618986">
    <property type="component" value="Unassembled WGS sequence"/>
</dbReference>
<dbReference type="InterPro" id="IPR003018">
    <property type="entry name" value="GAF"/>
</dbReference>
<keyword evidence="3" id="KW-0805">Transcription regulation</keyword>
<evidence type="ECO:0000313" key="8">
    <source>
        <dbReference type="Proteomes" id="UP000618986"/>
    </source>
</evidence>
<sequence>MVRRVLDVTGKLAAFEVVDRPALPAAHDRSARPVAPTGAASTRTSQLMPHAHPDLAAALIRLARIKYDEVDLDVVLSTIAQVAKDTLPGTAEVSVTLVQGTRAHTAAYTGELALTLDEWQYAHGRGPCLDAATTGTAMLVPDMSAESRWPEWAARAHGAGAASSLSVGLPIQEAMVGALNIYGAAPGVLDEQVELAQTLAGYAAIALANVHLYESTATLAQQMQEAMQSRAVIEQAKGIIMGQRRCSADEAFAILARVSQDSNRKLREVAESLVHRAVHGPRD</sequence>
<dbReference type="InterPro" id="IPR011006">
    <property type="entry name" value="CheY-like_superfamily"/>
</dbReference>
<gene>
    <name evidence="7" type="ORF">FHU28_001141</name>
</gene>
<evidence type="ECO:0000256" key="2">
    <source>
        <dbReference type="ARBA" id="ARBA00022777"/>
    </source>
</evidence>
<dbReference type="PROSITE" id="PS50921">
    <property type="entry name" value="ANTAR"/>
    <property type="match status" value="1"/>
</dbReference>
<dbReference type="Pfam" id="PF03861">
    <property type="entry name" value="ANTAR"/>
    <property type="match status" value="1"/>
</dbReference>
<evidence type="ECO:0000256" key="5">
    <source>
        <dbReference type="SAM" id="MobiDB-lite"/>
    </source>
</evidence>
<accession>A0ABR6M7C9</accession>
<keyword evidence="2" id="KW-0418">Kinase</keyword>
<feature type="domain" description="ANTAR" evidence="6">
    <location>
        <begin position="213"/>
        <end position="274"/>
    </location>
</feature>
<dbReference type="InterPro" id="IPR012074">
    <property type="entry name" value="GAF_ANTAR"/>
</dbReference>
<dbReference type="PIRSF" id="PIRSF036625">
    <property type="entry name" value="GAF_ANTAR"/>
    <property type="match status" value="1"/>
</dbReference>
<dbReference type="SMART" id="SM01012">
    <property type="entry name" value="ANTAR"/>
    <property type="match status" value="1"/>
</dbReference>
<evidence type="ECO:0000256" key="3">
    <source>
        <dbReference type="ARBA" id="ARBA00023015"/>
    </source>
</evidence>
<dbReference type="EMBL" id="JACHJC010000001">
    <property type="protein sequence ID" value="MBB5111302.1"/>
    <property type="molecule type" value="Genomic_DNA"/>
</dbReference>
<dbReference type="Pfam" id="PF13185">
    <property type="entry name" value="GAF_2"/>
    <property type="match status" value="1"/>
</dbReference>
<dbReference type="SMART" id="SM00065">
    <property type="entry name" value="GAF"/>
    <property type="match status" value="1"/>
</dbReference>
<keyword evidence="1" id="KW-0808">Transferase</keyword>
<keyword evidence="8" id="KW-1185">Reference proteome</keyword>
<keyword evidence="4" id="KW-0804">Transcription</keyword>
<organism evidence="7 8">
    <name type="scientific">Micromonospora echinospora</name>
    <name type="common">Micromonospora purpurea</name>
    <dbReference type="NCBI Taxonomy" id="1877"/>
    <lineage>
        <taxon>Bacteria</taxon>
        <taxon>Bacillati</taxon>
        <taxon>Actinomycetota</taxon>
        <taxon>Actinomycetes</taxon>
        <taxon>Micromonosporales</taxon>
        <taxon>Micromonosporaceae</taxon>
        <taxon>Micromonospora</taxon>
    </lineage>
</organism>